<dbReference type="InterPro" id="IPR040843">
    <property type="entry name" value="RAMA"/>
</dbReference>
<sequence>MSARSLSRAKKSLEARQQQHFLASSSAAFAKQPVSVASRESRRPVWQELRRLYSHTLLGISEQHWRLMEVQIETQGKDLDGSRTIARDDAGSPQMQQPQAGLLPESMAEAWQAAEAAEAAAVPPGPRHPSTGSRPGHSGLKRLIEEGLIAPGSGVLTLTYQRHTARATLAADGRIRIVLNGQLMTFESPSAFSIFYKRLFCPTRKSDDGWLSVKYGGKSLKAYKLELMSRQAHANLPTENSPGESGGNGQDEALQAVPDAAEECSAADQTTLGHQHQGPAASENQTSEADSPAAAVQHTADEAFGGPTHECTAAAHDDAAGMPKGDGHPTQQAGDATLRNAISRGQPFCLEVSQRALLVMDYHAHLSASEVMGYLGGAFDEQQRVSRVVKAYPVCTTQAIGSCSETIQGQDGVLQCMTQHDSLRCVGWYTSQAPGARPQPKMLQASDSLRILLQNQGSQPCVEPAISLAETQVLEQLPRLELQPLAKMYAQKGSRADVAGREEGSTWLQSLLKSLAARLPATWSERQRNCFLESVEVKTRFAFRIKPQVACLPETSTNAAQSTSHRDAPGSEDVESSVDIIHISSDDDCAEPLHPAQRPIPARPPPVQSGRGAKCQQDRNVTHTSLPPSVKIEAAAPGHAQVGHGAGTQPGSSGLCSSPTPDRREPGSVGRSEPEAVTEDEDGIDIVISDSEDPEDVLSIPSSAEISAPCNAEDEPARLPFATPPAAGGLENAAGGSTLANPIVTEQPTVISPGLLQPMAHTPHTNDDHGLQPAESHYTWPRPTSAARAYHRAFPVHWGLGSMTSAGQAAGPLEGTEQRSFQTNRSDLEHILALNEWDAVLSDRELVRERQQVLRREQLRRNRWRRSLMKDGVEPLERRMAIIRLQYGQEAGSASQGESDEEPDSLPAWGEQESDFVDSDHEYSGDEDTSHMGEPSEAPHSILEEAAIAQAGQNNPATARPRASAALHGLRDAANLTGHCEQEDPSPSRANYRMATRRLPEPSVGQEAVSTEGPSSRLNSQNDGDAAQPDATVPAATRADGSQSPASLPPGADANPSDHPHVARQLFPSLVEPSLTVGTTRPRRMRRMPSSLGRKRGRSSSMEHTPVNEPLRAGHLSPTPPAAQHLS</sequence>
<protein>
    <recommendedName>
        <fullName evidence="2">RAMA domain-containing protein</fullName>
    </recommendedName>
</protein>
<feature type="compositionally biased region" description="Polar residues" evidence="1">
    <location>
        <begin position="1008"/>
        <end position="1023"/>
    </location>
</feature>
<feature type="compositionally biased region" description="Polar residues" evidence="1">
    <location>
        <begin position="649"/>
        <end position="660"/>
    </location>
</feature>
<feature type="compositionally biased region" description="Basic residues" evidence="1">
    <location>
        <begin position="1081"/>
        <end position="1098"/>
    </location>
</feature>
<feature type="region of interest" description="Disordered" evidence="1">
    <location>
        <begin position="639"/>
        <end position="698"/>
    </location>
</feature>
<dbReference type="Gene3D" id="3.40.140.10">
    <property type="entry name" value="Cytidine Deaminase, domain 2"/>
    <property type="match status" value="1"/>
</dbReference>
<comment type="caution">
    <text evidence="3">The sequence shown here is derived from an EMBL/GenBank/DDBJ whole genome shotgun (WGS) entry which is preliminary data.</text>
</comment>
<evidence type="ECO:0000259" key="2">
    <source>
        <dbReference type="Pfam" id="PF18755"/>
    </source>
</evidence>
<dbReference type="Proteomes" id="UP001438707">
    <property type="component" value="Unassembled WGS sequence"/>
</dbReference>
<feature type="region of interest" description="Disordered" evidence="1">
    <location>
        <begin position="554"/>
        <end position="575"/>
    </location>
</feature>
<feature type="region of interest" description="Disordered" evidence="1">
    <location>
        <begin position="587"/>
        <end position="623"/>
    </location>
</feature>
<evidence type="ECO:0000313" key="4">
    <source>
        <dbReference type="Proteomes" id="UP001438707"/>
    </source>
</evidence>
<evidence type="ECO:0000256" key="1">
    <source>
        <dbReference type="SAM" id="MobiDB-lite"/>
    </source>
</evidence>
<feature type="compositionally biased region" description="Basic and acidic residues" evidence="1">
    <location>
        <begin position="78"/>
        <end position="90"/>
    </location>
</feature>
<feature type="compositionally biased region" description="Low complexity" evidence="1">
    <location>
        <begin position="108"/>
        <end position="121"/>
    </location>
</feature>
<organism evidence="3 4">
    <name type="scientific">Apatococcus lobatus</name>
    <dbReference type="NCBI Taxonomy" id="904363"/>
    <lineage>
        <taxon>Eukaryota</taxon>
        <taxon>Viridiplantae</taxon>
        <taxon>Chlorophyta</taxon>
        <taxon>core chlorophytes</taxon>
        <taxon>Trebouxiophyceae</taxon>
        <taxon>Chlorellales</taxon>
        <taxon>Chlorellaceae</taxon>
        <taxon>Apatococcus</taxon>
    </lineage>
</organism>
<feature type="region of interest" description="Disordered" evidence="1">
    <location>
        <begin position="889"/>
        <end position="1127"/>
    </location>
</feature>
<evidence type="ECO:0000313" key="3">
    <source>
        <dbReference type="EMBL" id="KAK9818778.1"/>
    </source>
</evidence>
<name>A0AAW1Q8U8_9CHLO</name>
<feature type="region of interest" description="Disordered" evidence="1">
    <location>
        <begin position="78"/>
        <end position="139"/>
    </location>
</feature>
<feature type="region of interest" description="Disordered" evidence="1">
    <location>
        <begin position="257"/>
        <end position="297"/>
    </location>
</feature>
<dbReference type="Pfam" id="PF18755">
    <property type="entry name" value="RAMA"/>
    <property type="match status" value="1"/>
</dbReference>
<feature type="compositionally biased region" description="Polar residues" evidence="1">
    <location>
        <begin position="554"/>
        <end position="563"/>
    </location>
</feature>
<reference evidence="3 4" key="1">
    <citation type="journal article" date="2024" name="Nat. Commun.">
        <title>Phylogenomics reveals the evolutionary origins of lichenization in chlorophyte algae.</title>
        <authorList>
            <person name="Puginier C."/>
            <person name="Libourel C."/>
            <person name="Otte J."/>
            <person name="Skaloud P."/>
            <person name="Haon M."/>
            <person name="Grisel S."/>
            <person name="Petersen M."/>
            <person name="Berrin J.G."/>
            <person name="Delaux P.M."/>
            <person name="Dal Grande F."/>
            <person name="Keller J."/>
        </authorList>
    </citation>
    <scope>NUCLEOTIDE SEQUENCE [LARGE SCALE GENOMIC DNA]</scope>
    <source>
        <strain evidence="3 4">SAG 2145</strain>
    </source>
</reference>
<feature type="domain" description="RAMA" evidence="2">
    <location>
        <begin position="126"/>
        <end position="232"/>
    </location>
</feature>
<feature type="compositionally biased region" description="Basic and acidic residues" evidence="1">
    <location>
        <begin position="918"/>
        <end position="931"/>
    </location>
</feature>
<dbReference type="AlphaFoldDB" id="A0AAW1Q8U8"/>
<keyword evidence="4" id="KW-1185">Reference proteome</keyword>
<gene>
    <name evidence="3" type="ORF">WJX74_005661</name>
</gene>
<accession>A0AAW1Q8U8</accession>
<feature type="compositionally biased region" description="Acidic residues" evidence="1">
    <location>
        <begin position="676"/>
        <end position="696"/>
    </location>
</feature>
<proteinExistence type="predicted"/>
<dbReference type="EMBL" id="JALJOS010000055">
    <property type="protein sequence ID" value="KAK9818778.1"/>
    <property type="molecule type" value="Genomic_DNA"/>
</dbReference>